<dbReference type="Gene3D" id="1.10.10.750">
    <property type="entry name" value="Ypt/Rab-GAP domain of gyp1p, domain 1"/>
    <property type="match status" value="1"/>
</dbReference>
<dbReference type="InterPro" id="IPR000195">
    <property type="entry name" value="Rab-GAP-TBC_dom"/>
</dbReference>
<organism evidence="5 6">
    <name type="scientific">Maudiozyma humilis</name>
    <name type="common">Sour dough yeast</name>
    <name type="synonym">Kazachstania humilis</name>
    <dbReference type="NCBI Taxonomy" id="51915"/>
    <lineage>
        <taxon>Eukaryota</taxon>
        <taxon>Fungi</taxon>
        <taxon>Dikarya</taxon>
        <taxon>Ascomycota</taxon>
        <taxon>Saccharomycotina</taxon>
        <taxon>Saccharomycetes</taxon>
        <taxon>Saccharomycetales</taxon>
        <taxon>Saccharomycetaceae</taxon>
        <taxon>Maudiozyma</taxon>
    </lineage>
</organism>
<dbReference type="PANTHER" id="PTHR22957:SF26">
    <property type="entry name" value="LD44506P"/>
    <property type="match status" value="1"/>
</dbReference>
<protein>
    <submittedName>
        <fullName evidence="5">GTPase-activating protein</fullName>
    </submittedName>
</protein>
<evidence type="ECO:0000256" key="3">
    <source>
        <dbReference type="SAM" id="MobiDB-lite"/>
    </source>
</evidence>
<dbReference type="AlphaFoldDB" id="A0AAV5RQK8"/>
<feature type="compositionally biased region" description="Low complexity" evidence="3">
    <location>
        <begin position="253"/>
        <end position="262"/>
    </location>
</feature>
<feature type="compositionally biased region" description="Basic residues" evidence="3">
    <location>
        <begin position="165"/>
        <end position="174"/>
    </location>
</feature>
<feature type="region of interest" description="Disordered" evidence="3">
    <location>
        <begin position="226"/>
        <end position="278"/>
    </location>
</feature>
<gene>
    <name evidence="5" type="ORF">DAKH74_000370</name>
</gene>
<dbReference type="SUPFAM" id="SSF47923">
    <property type="entry name" value="Ypt/Rab-GAP domain of gyp1p"/>
    <property type="match status" value="2"/>
</dbReference>
<evidence type="ECO:0000256" key="1">
    <source>
        <dbReference type="ARBA" id="ARBA00004348"/>
    </source>
</evidence>
<feature type="compositionally biased region" description="Low complexity" evidence="3">
    <location>
        <begin position="24"/>
        <end position="51"/>
    </location>
</feature>
<dbReference type="GO" id="GO:0005795">
    <property type="term" value="C:Golgi stack"/>
    <property type="evidence" value="ECO:0007669"/>
    <property type="project" value="UniProtKB-SubCell"/>
</dbReference>
<feature type="region of interest" description="Disordered" evidence="3">
    <location>
        <begin position="118"/>
        <end position="191"/>
    </location>
</feature>
<feature type="compositionally biased region" description="Basic and acidic residues" evidence="3">
    <location>
        <begin position="232"/>
        <end position="246"/>
    </location>
</feature>
<feature type="compositionally biased region" description="Low complexity" evidence="3">
    <location>
        <begin position="175"/>
        <end position="185"/>
    </location>
</feature>
<feature type="compositionally biased region" description="Low complexity" evidence="3">
    <location>
        <begin position="130"/>
        <end position="144"/>
    </location>
</feature>
<dbReference type="Pfam" id="PF00566">
    <property type="entry name" value="RabGAP-TBC"/>
    <property type="match status" value="1"/>
</dbReference>
<reference evidence="5 6" key="1">
    <citation type="journal article" date="2023" name="Elife">
        <title>Identification of key yeast species and microbe-microbe interactions impacting larval growth of Drosophila in the wild.</title>
        <authorList>
            <person name="Mure A."/>
            <person name="Sugiura Y."/>
            <person name="Maeda R."/>
            <person name="Honda K."/>
            <person name="Sakurai N."/>
            <person name="Takahashi Y."/>
            <person name="Watada M."/>
            <person name="Katoh T."/>
            <person name="Gotoh A."/>
            <person name="Gotoh Y."/>
            <person name="Taniguchi I."/>
            <person name="Nakamura K."/>
            <person name="Hayashi T."/>
            <person name="Katayama T."/>
            <person name="Uemura T."/>
            <person name="Hattori Y."/>
        </authorList>
    </citation>
    <scope>NUCLEOTIDE SEQUENCE [LARGE SCALE GENOMIC DNA]</scope>
    <source>
        <strain evidence="5 6">KH-74</strain>
    </source>
</reference>
<dbReference type="EMBL" id="BTGD01000001">
    <property type="protein sequence ID" value="GMM53421.1"/>
    <property type="molecule type" value="Genomic_DNA"/>
</dbReference>
<sequence length="717" mass="80624">MGVRSPTKDAGYSTRETKERESHSSSTTSLVTSLMKSWRISSSSSSSSAAARVDYSTQSLSGNPTTGTYSEIRHSASASSSHANSKRSLTHNDNASNSSLAKNSSEYGAYTLSRSSSADGNFDAMAKQQNSTARSASSTSNTFSPLRYTSPSGGQIESPRASLLRQKHNKHSHHNQQYYQHNNSSAISELSSTKKSSDKYFEDLDEDWSAVIDNYNMPIPMLTNGGNAHSARYSERHSHSQTRDAQRNSLSRTTTASSIGTTGASGSGSQGQSTQYPQLPNLNIAEALGVDKSQEEIDNEREVQELNSIMQRITKFDSILQGRHIINLQELRQLSWNGIPKPHRPIVWKLLIGYLPANTKRQESLLKRKRQEYCESLKHTFSDEHSRDIPTWHQIEIDIPRTNPHIPLYQFKSVHESLQRILYIWAIRHPASGYVQGINDLVTPFFQTFLTEYLPQSKIDSVEVTDPDTYLTKEQKTNLEADTFWCLTKFLEQITDNYIHGQPGILKQVKNLSQLVKRIDIDLYNHFEKEHVEFIQFAFRWMNCLLMREFQMDTVIRMWDTYLAETSPETTSSFSSSNALNMSNDTLMSPHTPISRKPATFSTPMGDQTSPASTASRSNLSANTAPQAVASPGGASSSDDTSKRVTHSSLNEFHVFVCAAFLIKWSDVLCDMDFQGIITFLQNPPTKDWTETDIEMLLSEAYIWQSLYKDATSHWLK</sequence>
<dbReference type="Gene3D" id="1.10.472.80">
    <property type="entry name" value="Ypt/Rab-GAP domain of gyp1p, domain 3"/>
    <property type="match status" value="1"/>
</dbReference>
<dbReference type="Proteomes" id="UP001377567">
    <property type="component" value="Unassembled WGS sequence"/>
</dbReference>
<evidence type="ECO:0000256" key="2">
    <source>
        <dbReference type="ARBA" id="ARBA00022468"/>
    </source>
</evidence>
<feature type="compositionally biased region" description="Low complexity" evidence="3">
    <location>
        <begin position="92"/>
        <end position="102"/>
    </location>
</feature>
<dbReference type="PANTHER" id="PTHR22957">
    <property type="entry name" value="TBC1 DOMAIN FAMILY MEMBER GTPASE-ACTIVATING PROTEIN"/>
    <property type="match status" value="1"/>
</dbReference>
<feature type="region of interest" description="Disordered" evidence="3">
    <location>
        <begin position="1"/>
        <end position="102"/>
    </location>
</feature>
<keyword evidence="2" id="KW-0343">GTPase activation</keyword>
<dbReference type="SMART" id="SM00164">
    <property type="entry name" value="TBC"/>
    <property type="match status" value="1"/>
</dbReference>
<comment type="subcellular location">
    <subcellularLocation>
        <location evidence="1">Golgi apparatus</location>
        <location evidence="1">Golgi stack</location>
    </subcellularLocation>
</comment>
<dbReference type="InterPro" id="IPR035969">
    <property type="entry name" value="Rab-GAP_TBC_sf"/>
</dbReference>
<dbReference type="FunFam" id="1.10.8.270:FF:000004">
    <property type="entry name" value="TBC1 domain family, member 22B"/>
    <property type="match status" value="1"/>
</dbReference>
<comment type="caution">
    <text evidence="5">The sequence shown here is derived from an EMBL/GenBank/DDBJ whole genome shotgun (WGS) entry which is preliminary data.</text>
</comment>
<feature type="compositionally biased region" description="Polar residues" evidence="3">
    <location>
        <begin position="55"/>
        <end position="69"/>
    </location>
</feature>
<dbReference type="FunFam" id="1.10.10.750:FF:000009">
    <property type="entry name" value="TBC1 domain family member 22A"/>
    <property type="match status" value="1"/>
</dbReference>
<dbReference type="PROSITE" id="PS50086">
    <property type="entry name" value="TBC_RABGAP"/>
    <property type="match status" value="1"/>
</dbReference>
<feature type="domain" description="Rab-GAP TBC" evidence="4">
    <location>
        <begin position="338"/>
        <end position="566"/>
    </location>
</feature>
<evidence type="ECO:0000313" key="6">
    <source>
        <dbReference type="Proteomes" id="UP001377567"/>
    </source>
</evidence>
<name>A0AAV5RQK8_MAUHU</name>
<evidence type="ECO:0000313" key="5">
    <source>
        <dbReference type="EMBL" id="GMM53421.1"/>
    </source>
</evidence>
<proteinExistence type="predicted"/>
<keyword evidence="6" id="KW-1185">Reference proteome</keyword>
<accession>A0AAV5RQK8</accession>
<feature type="compositionally biased region" description="Polar residues" evidence="3">
    <location>
        <begin position="600"/>
        <end position="626"/>
    </location>
</feature>
<evidence type="ECO:0000259" key="4">
    <source>
        <dbReference type="PROSITE" id="PS50086"/>
    </source>
</evidence>
<dbReference type="GO" id="GO:0005096">
    <property type="term" value="F:GTPase activator activity"/>
    <property type="evidence" value="ECO:0007669"/>
    <property type="project" value="UniProtKB-KW"/>
</dbReference>
<feature type="region of interest" description="Disordered" evidence="3">
    <location>
        <begin position="585"/>
        <end position="643"/>
    </location>
</feature>
<dbReference type="Gene3D" id="1.10.8.270">
    <property type="entry name" value="putative rabgap domain of human tbc1 domain family member 14 like domains"/>
    <property type="match status" value="1"/>
</dbReference>